<feature type="region of interest" description="Disordered" evidence="1">
    <location>
        <begin position="92"/>
        <end position="143"/>
    </location>
</feature>
<keyword evidence="2" id="KW-0732">Signal</keyword>
<keyword evidence="4" id="KW-1185">Reference proteome</keyword>
<dbReference type="EMBL" id="JAUIQD010000002">
    <property type="protein sequence ID" value="KAK3360317.1"/>
    <property type="molecule type" value="Genomic_DNA"/>
</dbReference>
<evidence type="ECO:0000313" key="3">
    <source>
        <dbReference type="EMBL" id="KAK3360317.1"/>
    </source>
</evidence>
<reference evidence="3" key="2">
    <citation type="submission" date="2023-06" db="EMBL/GenBank/DDBJ databases">
        <authorList>
            <consortium name="Lawrence Berkeley National Laboratory"/>
            <person name="Haridas S."/>
            <person name="Hensen N."/>
            <person name="Bonometti L."/>
            <person name="Westerberg I."/>
            <person name="Brannstrom I.O."/>
            <person name="Guillou S."/>
            <person name="Cros-Aarteil S."/>
            <person name="Calhoun S."/>
            <person name="Kuo A."/>
            <person name="Mondo S."/>
            <person name="Pangilinan J."/>
            <person name="Riley R."/>
            <person name="Labutti K."/>
            <person name="Andreopoulos B."/>
            <person name="Lipzen A."/>
            <person name="Chen C."/>
            <person name="Yanf M."/>
            <person name="Daum C."/>
            <person name="Ng V."/>
            <person name="Clum A."/>
            <person name="Steindorff A."/>
            <person name="Ohm R."/>
            <person name="Martin F."/>
            <person name="Silar P."/>
            <person name="Natvig D."/>
            <person name="Lalanne C."/>
            <person name="Gautier V."/>
            <person name="Ament-Velasquez S.L."/>
            <person name="Kruys A."/>
            <person name="Hutchinson M.I."/>
            <person name="Powell A.J."/>
            <person name="Barry K."/>
            <person name="Miller A.N."/>
            <person name="Grigoriev I.V."/>
            <person name="Debuchy R."/>
            <person name="Gladieux P."/>
            <person name="Thoren M.H."/>
            <person name="Johannesson H."/>
        </authorList>
    </citation>
    <scope>NUCLEOTIDE SEQUENCE</scope>
    <source>
        <strain evidence="3">CBS 955.72</strain>
    </source>
</reference>
<proteinExistence type="predicted"/>
<sequence>MLVMVLLLGGVSRTEEAIRSSRLATVGGWLTGWLAACMGRSDNVERGFECGIACCVTVLSAWSAVSSVGCRGYLEVRERQYGRPQHGMSAMGQYSACPKSQADSSRGKLPYRTLAPKLPSPNHHQLVNPSNPSSPRSSRAPHASRLSSGWLSLASPLPPPSVCCCPCARLCRAACGSASVSLRL</sequence>
<name>A0AAJ0HS83_9PEZI</name>
<accession>A0AAJ0HS83</accession>
<comment type="caution">
    <text evidence="3">The sequence shown here is derived from an EMBL/GenBank/DDBJ whole genome shotgun (WGS) entry which is preliminary data.</text>
</comment>
<evidence type="ECO:0000313" key="4">
    <source>
        <dbReference type="Proteomes" id="UP001275084"/>
    </source>
</evidence>
<dbReference type="Proteomes" id="UP001275084">
    <property type="component" value="Unassembled WGS sequence"/>
</dbReference>
<evidence type="ECO:0000256" key="2">
    <source>
        <dbReference type="SAM" id="SignalP"/>
    </source>
</evidence>
<organism evidence="3 4">
    <name type="scientific">Lasiosphaeria hispida</name>
    <dbReference type="NCBI Taxonomy" id="260671"/>
    <lineage>
        <taxon>Eukaryota</taxon>
        <taxon>Fungi</taxon>
        <taxon>Dikarya</taxon>
        <taxon>Ascomycota</taxon>
        <taxon>Pezizomycotina</taxon>
        <taxon>Sordariomycetes</taxon>
        <taxon>Sordariomycetidae</taxon>
        <taxon>Sordariales</taxon>
        <taxon>Lasiosphaeriaceae</taxon>
        <taxon>Lasiosphaeria</taxon>
    </lineage>
</organism>
<feature type="chain" id="PRO_5042546968" evidence="2">
    <location>
        <begin position="17"/>
        <end position="184"/>
    </location>
</feature>
<gene>
    <name evidence="3" type="ORF">B0T25DRAFT_127304</name>
</gene>
<reference evidence="3" key="1">
    <citation type="journal article" date="2023" name="Mol. Phylogenet. Evol.">
        <title>Genome-scale phylogeny and comparative genomics of the fungal order Sordariales.</title>
        <authorList>
            <person name="Hensen N."/>
            <person name="Bonometti L."/>
            <person name="Westerberg I."/>
            <person name="Brannstrom I.O."/>
            <person name="Guillou S."/>
            <person name="Cros-Aarteil S."/>
            <person name="Calhoun S."/>
            <person name="Haridas S."/>
            <person name="Kuo A."/>
            <person name="Mondo S."/>
            <person name="Pangilinan J."/>
            <person name="Riley R."/>
            <person name="LaButti K."/>
            <person name="Andreopoulos B."/>
            <person name="Lipzen A."/>
            <person name="Chen C."/>
            <person name="Yan M."/>
            <person name="Daum C."/>
            <person name="Ng V."/>
            <person name="Clum A."/>
            <person name="Steindorff A."/>
            <person name="Ohm R.A."/>
            <person name="Martin F."/>
            <person name="Silar P."/>
            <person name="Natvig D.O."/>
            <person name="Lalanne C."/>
            <person name="Gautier V."/>
            <person name="Ament-Velasquez S.L."/>
            <person name="Kruys A."/>
            <person name="Hutchinson M.I."/>
            <person name="Powell A.J."/>
            <person name="Barry K."/>
            <person name="Miller A.N."/>
            <person name="Grigoriev I.V."/>
            <person name="Debuchy R."/>
            <person name="Gladieux P."/>
            <person name="Hiltunen Thoren M."/>
            <person name="Johannesson H."/>
        </authorList>
    </citation>
    <scope>NUCLEOTIDE SEQUENCE</scope>
    <source>
        <strain evidence="3">CBS 955.72</strain>
    </source>
</reference>
<evidence type="ECO:0000256" key="1">
    <source>
        <dbReference type="SAM" id="MobiDB-lite"/>
    </source>
</evidence>
<feature type="compositionally biased region" description="Low complexity" evidence="1">
    <location>
        <begin position="128"/>
        <end position="143"/>
    </location>
</feature>
<protein>
    <submittedName>
        <fullName evidence="3">Uncharacterized protein</fullName>
    </submittedName>
</protein>
<dbReference type="AlphaFoldDB" id="A0AAJ0HS83"/>
<feature type="signal peptide" evidence="2">
    <location>
        <begin position="1"/>
        <end position="16"/>
    </location>
</feature>